<organism evidence="4 5">
    <name type="scientific">Aspergillus pseudoustus</name>
    <dbReference type="NCBI Taxonomy" id="1810923"/>
    <lineage>
        <taxon>Eukaryota</taxon>
        <taxon>Fungi</taxon>
        <taxon>Dikarya</taxon>
        <taxon>Ascomycota</taxon>
        <taxon>Pezizomycotina</taxon>
        <taxon>Eurotiomycetes</taxon>
        <taxon>Eurotiomycetidae</taxon>
        <taxon>Eurotiales</taxon>
        <taxon>Aspergillaceae</taxon>
        <taxon>Aspergillus</taxon>
        <taxon>Aspergillus subgen. Nidulantes</taxon>
    </lineage>
</organism>
<feature type="transmembrane region" description="Helical" evidence="2">
    <location>
        <begin position="641"/>
        <end position="658"/>
    </location>
</feature>
<dbReference type="InterPro" id="IPR000326">
    <property type="entry name" value="PAP2/HPO"/>
</dbReference>
<dbReference type="Pfam" id="PF09792">
    <property type="entry name" value="But2"/>
    <property type="match status" value="1"/>
</dbReference>
<dbReference type="Pfam" id="PF01569">
    <property type="entry name" value="PAP2"/>
    <property type="match status" value="1"/>
</dbReference>
<accession>A0ABR4JQQ3</accession>
<evidence type="ECO:0000313" key="4">
    <source>
        <dbReference type="EMBL" id="KAL2842171.1"/>
    </source>
</evidence>
<feature type="transmembrane region" description="Helical" evidence="2">
    <location>
        <begin position="574"/>
        <end position="593"/>
    </location>
</feature>
<dbReference type="SMART" id="SM00014">
    <property type="entry name" value="acidPPc"/>
    <property type="match status" value="1"/>
</dbReference>
<keyword evidence="2" id="KW-0812">Transmembrane</keyword>
<dbReference type="PANTHER" id="PTHR39613">
    <property type="entry name" value="ANCHORED CELL WALL PROTEIN, PUTATIVE (AFU_ORTHOLOGUE AFUA_4G08960)-RELATED"/>
    <property type="match status" value="1"/>
</dbReference>
<name>A0ABR4JQQ3_9EURO</name>
<sequence>MRNFATFAAFAAGANALVSRDNSCCFTLTASGGASGTVGQLDDGQNRIGGNLPPGQYCIDSNGSITDGSGRGCILTPPTTQFQCDEGASPSPGFSVNSNGQLEYGGSTNFVACETGQDDELNIYTTESSDVSNCQTVQLSADSCSGSGTGTGTSSVPGGGGGGQPSTGQPSSTTPIVSPSGPGGGGGGGQGTSTVPVVSPTPSGPGSEGPSESCSVCETTTVLTTITVPCSSSEVPGVPIPGGSNTPGVPGGESPGPSQPPATETPTQHSESPSGPGETQPPSSETPGVPGASNTPGVPGSEGPGPSQTPSETSPPQSSQTPQPSGQCCQTDLSGDYEFPHLIVPIDSSSPDDAAGTSYNGTVSSTVSTIFNFDIPASDAGRTCSLVFLFPKLEDLETSSFSFSGDGKVTFGAVSTPATQSTTYNNAPSVSQNLGDFTISPGNSYAISTFDCPAGQTVGYEISNAGSTNFDFFEDYNPSPACVVGFYILDRIEPYHQHFSLNNISLQYPYAVHERISIFAAVAVSGGGPLVVIAIYTLFIDGLFSHKKPIHQSTGKRRFTGPYRWKDRLWELNCGFLGLLLSQGICFVITQALKNACGKPRPDIIDRCQPRAGSLDGSPYGLSNSTICTGDPHLLKDGFRSWPSASFAGLFYLSLWIGGKLHIMDNKGEVWKMFLVMFPCLGATLIAVSRIMDARHHPFDVITGSLLGIICASISYRQYFPSLAEPWKKGRAHPIRSWGTTPTYPDGGRYQGAGESTEALRNPAAERMHEPDISESTEAGFASTYPPPRHPYVTDVYPRRTHGETYSSSSEEDVANGYEMQQGYARTHNPGVSGQLPTYESGMAYQSQTQATTPEPEPLHPEALTVVPGTRPHESAQV</sequence>
<dbReference type="InterPro" id="IPR036938">
    <property type="entry name" value="PAP2/HPO_sf"/>
</dbReference>
<feature type="compositionally biased region" description="Low complexity" evidence="1">
    <location>
        <begin position="166"/>
        <end position="180"/>
    </location>
</feature>
<evidence type="ECO:0000256" key="2">
    <source>
        <dbReference type="SAM" id="Phobius"/>
    </source>
</evidence>
<feature type="region of interest" description="Disordered" evidence="1">
    <location>
        <begin position="228"/>
        <end position="334"/>
    </location>
</feature>
<feature type="region of interest" description="Disordered" evidence="1">
    <location>
        <begin position="142"/>
        <end position="215"/>
    </location>
</feature>
<protein>
    <submittedName>
        <fullName evidence="4">Ubiquitin 3 binding protein But2 C-terminal domain-containing protein</fullName>
    </submittedName>
</protein>
<feature type="transmembrane region" description="Helical" evidence="2">
    <location>
        <begin position="516"/>
        <end position="539"/>
    </location>
</feature>
<feature type="region of interest" description="Disordered" evidence="1">
    <location>
        <begin position="769"/>
        <end position="790"/>
    </location>
</feature>
<feature type="compositionally biased region" description="Gly residues" evidence="1">
    <location>
        <begin position="147"/>
        <end position="165"/>
    </location>
</feature>
<dbReference type="Gene3D" id="1.20.144.10">
    <property type="entry name" value="Phosphatidic acid phosphatase type 2/haloperoxidase"/>
    <property type="match status" value="1"/>
</dbReference>
<feature type="domain" description="Phosphatidic acid phosphatase type 2/haloperoxidase" evidence="3">
    <location>
        <begin position="574"/>
        <end position="716"/>
    </location>
</feature>
<dbReference type="InterPro" id="IPR018620">
    <property type="entry name" value="Ubiquitin3-bd_protein_But2_C"/>
</dbReference>
<dbReference type="SUPFAM" id="SSF48317">
    <property type="entry name" value="Acid phosphatase/Vanadium-dependent haloperoxidase"/>
    <property type="match status" value="1"/>
</dbReference>
<comment type="caution">
    <text evidence="4">The sequence shown here is derived from an EMBL/GenBank/DDBJ whole genome shotgun (WGS) entry which is preliminary data.</text>
</comment>
<feature type="compositionally biased region" description="Low complexity" evidence="1">
    <location>
        <begin position="296"/>
        <end position="327"/>
    </location>
</feature>
<proteinExistence type="predicted"/>
<dbReference type="Pfam" id="PF22799">
    <property type="entry name" value="PIR1-like_C"/>
    <property type="match status" value="1"/>
</dbReference>
<dbReference type="Proteomes" id="UP001610446">
    <property type="component" value="Unassembled WGS sequence"/>
</dbReference>
<dbReference type="CDD" id="cd03390">
    <property type="entry name" value="PAP2_containing_1_like"/>
    <property type="match status" value="1"/>
</dbReference>
<keyword evidence="2" id="KW-1133">Transmembrane helix</keyword>
<feature type="region of interest" description="Disordered" evidence="1">
    <location>
        <begin position="845"/>
        <end position="878"/>
    </location>
</feature>
<keyword evidence="2" id="KW-0472">Membrane</keyword>
<feature type="compositionally biased region" description="Low complexity" evidence="1">
    <location>
        <begin position="192"/>
        <end position="215"/>
    </location>
</feature>
<gene>
    <name evidence="4" type="ORF">BJY01DRAFT_236110</name>
</gene>
<dbReference type="EMBL" id="JBFXLU010000102">
    <property type="protein sequence ID" value="KAL2842171.1"/>
    <property type="molecule type" value="Genomic_DNA"/>
</dbReference>
<feature type="transmembrane region" description="Helical" evidence="2">
    <location>
        <begin position="670"/>
        <end position="689"/>
    </location>
</feature>
<evidence type="ECO:0000313" key="5">
    <source>
        <dbReference type="Proteomes" id="UP001610446"/>
    </source>
</evidence>
<reference evidence="4 5" key="1">
    <citation type="submission" date="2024-07" db="EMBL/GenBank/DDBJ databases">
        <title>Section-level genome sequencing and comparative genomics of Aspergillus sections Usti and Cavernicolus.</title>
        <authorList>
            <consortium name="Lawrence Berkeley National Laboratory"/>
            <person name="Nybo J.L."/>
            <person name="Vesth T.C."/>
            <person name="Theobald S."/>
            <person name="Frisvad J.C."/>
            <person name="Larsen T.O."/>
            <person name="Kjaerboelling I."/>
            <person name="Rothschild-Mancinelli K."/>
            <person name="Lyhne E.K."/>
            <person name="Kogle M.E."/>
            <person name="Barry K."/>
            <person name="Clum A."/>
            <person name="Na H."/>
            <person name="Ledsgaard L."/>
            <person name="Lin J."/>
            <person name="Lipzen A."/>
            <person name="Kuo A."/>
            <person name="Riley R."/>
            <person name="Mondo S."/>
            <person name="Labutti K."/>
            <person name="Haridas S."/>
            <person name="Pangalinan J."/>
            <person name="Salamov A.A."/>
            <person name="Simmons B.A."/>
            <person name="Magnuson J.K."/>
            <person name="Chen J."/>
            <person name="Drula E."/>
            <person name="Henrissat B."/>
            <person name="Wiebenga A."/>
            <person name="Lubbers R.J."/>
            <person name="Gomes A.C."/>
            <person name="Makela M.R."/>
            <person name="Stajich J."/>
            <person name="Grigoriev I.V."/>
            <person name="Mortensen U.H."/>
            <person name="De Vries R.P."/>
            <person name="Baker S.E."/>
            <person name="Andersen M.R."/>
        </authorList>
    </citation>
    <scope>NUCLEOTIDE SEQUENCE [LARGE SCALE GENOMIC DNA]</scope>
    <source>
        <strain evidence="4 5">CBS 123904</strain>
    </source>
</reference>
<dbReference type="PANTHER" id="PTHR39613:SF1">
    <property type="entry name" value="ANCHORED CELL WALL PROTEIN, PUTATIVE (AFU_ORTHOLOGUE AFUA_4G08960)-RELATED"/>
    <property type="match status" value="1"/>
</dbReference>
<evidence type="ECO:0000259" key="3">
    <source>
        <dbReference type="SMART" id="SM00014"/>
    </source>
</evidence>
<feature type="compositionally biased region" description="Polar residues" evidence="1">
    <location>
        <begin position="262"/>
        <end position="273"/>
    </location>
</feature>
<evidence type="ECO:0000256" key="1">
    <source>
        <dbReference type="SAM" id="MobiDB-lite"/>
    </source>
</evidence>
<dbReference type="InterPro" id="IPR054508">
    <property type="entry name" value="PIR1-like_C"/>
</dbReference>
<keyword evidence="5" id="KW-1185">Reference proteome</keyword>
<feature type="compositionally biased region" description="Gly residues" evidence="1">
    <location>
        <begin position="181"/>
        <end position="191"/>
    </location>
</feature>